<accession>A0A173LK06</accession>
<feature type="transmembrane region" description="Helical" evidence="7">
    <location>
        <begin position="221"/>
        <end position="240"/>
    </location>
</feature>
<protein>
    <recommendedName>
        <fullName evidence="7">Phosphatidylglycerol--prolipoprotein diacylglyceryl transferase</fullName>
        <ecNumber evidence="7">2.5.1.145</ecNumber>
    </recommendedName>
</protein>
<dbReference type="PROSITE" id="PS01311">
    <property type="entry name" value="LGT"/>
    <property type="match status" value="1"/>
</dbReference>
<feature type="transmembrane region" description="Helical" evidence="7">
    <location>
        <begin position="96"/>
        <end position="118"/>
    </location>
</feature>
<dbReference type="RefSeq" id="WP_067473025.1">
    <property type="nucleotide sequence ID" value="NZ_CP015961.1"/>
</dbReference>
<dbReference type="Proteomes" id="UP000186104">
    <property type="component" value="Chromosome"/>
</dbReference>
<comment type="subcellular location">
    <subcellularLocation>
        <location evidence="7">Cell membrane</location>
        <topology evidence="7">Multi-pass membrane protein</topology>
    </subcellularLocation>
</comment>
<evidence type="ECO:0000256" key="6">
    <source>
        <dbReference type="ARBA" id="ARBA00023136"/>
    </source>
</evidence>
<evidence type="ECO:0000313" key="10">
    <source>
        <dbReference type="Proteomes" id="UP000186104"/>
    </source>
</evidence>
<dbReference type="KEGG" id="dtm:BJL86_1441"/>
<keyword evidence="4 7" id="KW-0812">Transmembrane</keyword>
<dbReference type="EC" id="2.5.1.145" evidence="7"/>
<evidence type="ECO:0000313" key="9">
    <source>
        <dbReference type="EMBL" id="ANI92223.1"/>
    </source>
</evidence>
<feature type="compositionally biased region" description="Basic and acidic residues" evidence="8">
    <location>
        <begin position="280"/>
        <end position="294"/>
    </location>
</feature>
<dbReference type="UniPathway" id="UPA00664"/>
<evidence type="ECO:0000256" key="3">
    <source>
        <dbReference type="ARBA" id="ARBA00022679"/>
    </source>
</evidence>
<comment type="function">
    <text evidence="7">Catalyzes the transfer of the diacylglyceryl group from phosphatidylglycerol to the sulfhydryl group of the N-terminal cysteine of a prolipoprotein, the first step in the formation of mature lipoproteins.</text>
</comment>
<evidence type="ECO:0000256" key="8">
    <source>
        <dbReference type="SAM" id="MobiDB-lite"/>
    </source>
</evidence>
<comment type="catalytic activity">
    <reaction evidence="7">
        <text>L-cysteinyl-[prolipoprotein] + a 1,2-diacyl-sn-glycero-3-phospho-(1'-sn-glycerol) = an S-1,2-diacyl-sn-glyceryl-L-cysteinyl-[prolipoprotein] + sn-glycerol 1-phosphate + H(+)</text>
        <dbReference type="Rhea" id="RHEA:56712"/>
        <dbReference type="Rhea" id="RHEA-COMP:14679"/>
        <dbReference type="Rhea" id="RHEA-COMP:14680"/>
        <dbReference type="ChEBI" id="CHEBI:15378"/>
        <dbReference type="ChEBI" id="CHEBI:29950"/>
        <dbReference type="ChEBI" id="CHEBI:57685"/>
        <dbReference type="ChEBI" id="CHEBI:64716"/>
        <dbReference type="ChEBI" id="CHEBI:140658"/>
        <dbReference type="EC" id="2.5.1.145"/>
    </reaction>
</comment>
<dbReference type="PANTHER" id="PTHR30589">
    <property type="entry name" value="PROLIPOPROTEIN DIACYLGLYCERYL TRANSFERASE"/>
    <property type="match status" value="1"/>
</dbReference>
<keyword evidence="3 7" id="KW-0808">Transferase</keyword>
<sequence length="330" mass="35831">MDSTALAYIPSPPQGEWDLGPFPLRMYAICIIAGIVVACIWGERRWKARGGEPGVVLDVAIWAVPFGIIGGRIYHVATDSWRYFGEGKNPVDALKIWDGGLGIWGAVAFGALGALIGLRSLGIRSVGAFADSIAPPIILAQGIGRLGNYFNQELYGGETDLPWGLEIYRRYNEATDTFGQYQGTSTGEVLTVVHPTFLYELLWCVLVAVVLVALDRRFRLGHGHVFALYVALYCLGRFGIELMRTDDATMVFGLRINTIVSAVVLLAALAYVAFKKPRHREDPKELLPKNRSDMTSEEPDHEPAAAAGSAGHESDSAGKDRPEGPGEGRG</sequence>
<dbReference type="GO" id="GO:0008961">
    <property type="term" value="F:phosphatidylglycerol-prolipoprotein diacylglyceryl transferase activity"/>
    <property type="evidence" value="ECO:0007669"/>
    <property type="project" value="UniProtKB-UniRule"/>
</dbReference>
<dbReference type="PANTHER" id="PTHR30589:SF0">
    <property type="entry name" value="PHOSPHATIDYLGLYCEROL--PROLIPOPROTEIN DIACYLGLYCERYL TRANSFERASE"/>
    <property type="match status" value="1"/>
</dbReference>
<keyword evidence="2 7" id="KW-1003">Cell membrane</keyword>
<keyword evidence="9" id="KW-0449">Lipoprotein</keyword>
<proteinExistence type="inferred from homology"/>
<dbReference type="GO" id="GO:0005886">
    <property type="term" value="C:plasma membrane"/>
    <property type="evidence" value="ECO:0007669"/>
    <property type="project" value="UniProtKB-SubCell"/>
</dbReference>
<keyword evidence="6 7" id="KW-0472">Membrane</keyword>
<dbReference type="EMBL" id="CP015961">
    <property type="protein sequence ID" value="ANI92223.1"/>
    <property type="molecule type" value="Genomic_DNA"/>
</dbReference>
<feature type="transmembrane region" description="Helical" evidence="7">
    <location>
        <begin position="252"/>
        <end position="274"/>
    </location>
</feature>
<dbReference type="InterPro" id="IPR001640">
    <property type="entry name" value="Lgt"/>
</dbReference>
<dbReference type="Pfam" id="PF01790">
    <property type="entry name" value="LGT"/>
    <property type="match status" value="1"/>
</dbReference>
<evidence type="ECO:0000256" key="7">
    <source>
        <dbReference type="HAMAP-Rule" id="MF_01147"/>
    </source>
</evidence>
<comment type="pathway">
    <text evidence="7">Protein modification; lipoprotein biosynthesis (diacylglyceryl transfer).</text>
</comment>
<feature type="compositionally biased region" description="Basic and acidic residues" evidence="8">
    <location>
        <begin position="312"/>
        <end position="330"/>
    </location>
</feature>
<name>A0A173LK06_9ACTN</name>
<dbReference type="OrthoDB" id="871140at2"/>
<dbReference type="AlphaFoldDB" id="A0A173LK06"/>
<evidence type="ECO:0000256" key="2">
    <source>
        <dbReference type="ARBA" id="ARBA00022475"/>
    </source>
</evidence>
<feature type="transmembrane region" description="Helical" evidence="7">
    <location>
        <begin position="54"/>
        <end position="76"/>
    </location>
</feature>
<keyword evidence="5 7" id="KW-1133">Transmembrane helix</keyword>
<dbReference type="STRING" id="499555.BJL86_1441"/>
<organism evidence="9 10">
    <name type="scientific">Dietzia timorensis</name>
    <dbReference type="NCBI Taxonomy" id="499555"/>
    <lineage>
        <taxon>Bacteria</taxon>
        <taxon>Bacillati</taxon>
        <taxon>Actinomycetota</taxon>
        <taxon>Actinomycetes</taxon>
        <taxon>Mycobacteriales</taxon>
        <taxon>Dietziaceae</taxon>
        <taxon>Dietzia</taxon>
    </lineage>
</organism>
<reference evidence="9 10" key="1">
    <citation type="submission" date="2016-06" db="EMBL/GenBank/DDBJ databases">
        <title>Complete genome sequence of a saline-alkali tolerant type strain Dietzia timorensis ID05-A0528T.</title>
        <authorList>
            <person name="Wu X."/>
        </authorList>
    </citation>
    <scope>NUCLEOTIDE SEQUENCE [LARGE SCALE GENOMIC DNA]</scope>
    <source>
        <strain evidence="9 10">ID05-A0528</strain>
    </source>
</reference>
<keyword evidence="10" id="KW-1185">Reference proteome</keyword>
<feature type="transmembrane region" description="Helical" evidence="7">
    <location>
        <begin position="197"/>
        <end position="214"/>
    </location>
</feature>
<gene>
    <name evidence="7" type="primary">lgt</name>
    <name evidence="9" type="ORF">BJL86_1441</name>
</gene>
<comment type="similarity">
    <text evidence="1 7">Belongs to the Lgt family.</text>
</comment>
<dbReference type="GO" id="GO:0042158">
    <property type="term" value="P:lipoprotein biosynthetic process"/>
    <property type="evidence" value="ECO:0007669"/>
    <property type="project" value="UniProtKB-UniRule"/>
</dbReference>
<evidence type="ECO:0000256" key="1">
    <source>
        <dbReference type="ARBA" id="ARBA00007150"/>
    </source>
</evidence>
<feature type="region of interest" description="Disordered" evidence="8">
    <location>
        <begin position="280"/>
        <end position="330"/>
    </location>
</feature>
<evidence type="ECO:0000256" key="4">
    <source>
        <dbReference type="ARBA" id="ARBA00022692"/>
    </source>
</evidence>
<evidence type="ECO:0000256" key="5">
    <source>
        <dbReference type="ARBA" id="ARBA00022989"/>
    </source>
</evidence>
<feature type="transmembrane region" description="Helical" evidence="7">
    <location>
        <begin position="125"/>
        <end position="144"/>
    </location>
</feature>
<feature type="binding site" evidence="7">
    <location>
        <position position="145"/>
    </location>
    <ligand>
        <name>a 1,2-diacyl-sn-glycero-3-phospho-(1'-sn-glycerol)</name>
        <dbReference type="ChEBI" id="CHEBI:64716"/>
    </ligand>
</feature>
<dbReference type="HAMAP" id="MF_01147">
    <property type="entry name" value="Lgt"/>
    <property type="match status" value="1"/>
</dbReference>
<dbReference type="NCBIfam" id="TIGR00544">
    <property type="entry name" value="lgt"/>
    <property type="match status" value="1"/>
</dbReference>
<feature type="transmembrane region" description="Helical" evidence="7">
    <location>
        <begin position="24"/>
        <end position="42"/>
    </location>
</feature>